<proteinExistence type="predicted"/>
<feature type="region of interest" description="Disordered" evidence="1">
    <location>
        <begin position="324"/>
        <end position="355"/>
    </location>
</feature>
<accession>A0A4P9WPI3</accession>
<evidence type="ECO:0000313" key="3">
    <source>
        <dbReference type="Proteomes" id="UP000269721"/>
    </source>
</evidence>
<dbReference type="Proteomes" id="UP000269721">
    <property type="component" value="Unassembled WGS sequence"/>
</dbReference>
<feature type="region of interest" description="Disordered" evidence="1">
    <location>
        <begin position="380"/>
        <end position="408"/>
    </location>
</feature>
<evidence type="ECO:0000313" key="2">
    <source>
        <dbReference type="EMBL" id="RKO94422.1"/>
    </source>
</evidence>
<organism evidence="2 3">
    <name type="scientific">Blyttiomyces helicus</name>
    <dbReference type="NCBI Taxonomy" id="388810"/>
    <lineage>
        <taxon>Eukaryota</taxon>
        <taxon>Fungi</taxon>
        <taxon>Fungi incertae sedis</taxon>
        <taxon>Chytridiomycota</taxon>
        <taxon>Chytridiomycota incertae sedis</taxon>
        <taxon>Chytridiomycetes</taxon>
        <taxon>Chytridiomycetes incertae sedis</taxon>
        <taxon>Blyttiomyces</taxon>
    </lineage>
</organism>
<gene>
    <name evidence="2" type="ORF">BDK51DRAFT_26205</name>
</gene>
<dbReference type="AlphaFoldDB" id="A0A4P9WPI3"/>
<reference evidence="3" key="1">
    <citation type="journal article" date="2018" name="Nat. Microbiol.">
        <title>Leveraging single-cell genomics to expand the fungal tree of life.</title>
        <authorList>
            <person name="Ahrendt S.R."/>
            <person name="Quandt C.A."/>
            <person name="Ciobanu D."/>
            <person name="Clum A."/>
            <person name="Salamov A."/>
            <person name="Andreopoulos B."/>
            <person name="Cheng J.F."/>
            <person name="Woyke T."/>
            <person name="Pelin A."/>
            <person name="Henrissat B."/>
            <person name="Reynolds N.K."/>
            <person name="Benny G.L."/>
            <person name="Smith M.E."/>
            <person name="James T.Y."/>
            <person name="Grigoriev I.V."/>
        </authorList>
    </citation>
    <scope>NUCLEOTIDE SEQUENCE [LARGE SCALE GENOMIC DNA]</scope>
</reference>
<feature type="compositionally biased region" description="Polar residues" evidence="1">
    <location>
        <begin position="381"/>
        <end position="394"/>
    </location>
</feature>
<dbReference type="EMBL" id="KZ993902">
    <property type="protein sequence ID" value="RKO94422.1"/>
    <property type="molecule type" value="Genomic_DNA"/>
</dbReference>
<evidence type="ECO:0000256" key="1">
    <source>
        <dbReference type="SAM" id="MobiDB-lite"/>
    </source>
</evidence>
<sequence length="408" mass="44624">MVISSIINRDVTGSASIINRNVNITSSFISRMSNITSSISNRVTNGSASIINRKVTIVYSIVNRSVNTTSSIVIKEVQRSSHDQQQEFTGPATIVTRRSTEVPRYSLNRQWFSQNRQQENNSAATIVNRTFHGTARIVNKETMRDRSIVIKDRMVTYSIINKDIKITSSIFNRIIIKDVREAAMIINRDPKVAYSISNRDVNNAAQIVTRTSVISLIINNSIVIKDVKINQEDQRGPVGDCSNDLNGTGLIITGDRGHQLGHQQDRTVNCSIVNKGVNITSSIISREVGPRSSQLPSPKGGPLRSWLALTLDFATSLAPDALRLSRQGSSPDGLHARSTNASDGTLQSTGWPASCEPYTSRPPHLRIPCSVALRVAAPSPQAETTCEFRSNDSQRVGVGPDDPSFSLG</sequence>
<feature type="non-terminal residue" evidence="2">
    <location>
        <position position="408"/>
    </location>
</feature>
<feature type="compositionally biased region" description="Polar residues" evidence="1">
    <location>
        <begin position="337"/>
        <end position="351"/>
    </location>
</feature>
<name>A0A4P9WPI3_9FUNG</name>
<keyword evidence="3" id="KW-1185">Reference proteome</keyword>
<protein>
    <submittedName>
        <fullName evidence="2">Uncharacterized protein</fullName>
    </submittedName>
</protein>